<keyword evidence="5" id="KW-0460">Magnesium</keyword>
<gene>
    <name evidence="7" type="ORF">H9847_02300</name>
</gene>
<dbReference type="SUPFAM" id="SSF48576">
    <property type="entry name" value="Terpenoid synthases"/>
    <property type="match status" value="1"/>
</dbReference>
<dbReference type="Proteomes" id="UP000733611">
    <property type="component" value="Unassembled WGS sequence"/>
</dbReference>
<evidence type="ECO:0000313" key="7">
    <source>
        <dbReference type="EMBL" id="MBU3843692.1"/>
    </source>
</evidence>
<dbReference type="PROSITE" id="PS00444">
    <property type="entry name" value="POLYPRENYL_SYNTHASE_2"/>
    <property type="match status" value="1"/>
</dbReference>
<dbReference type="PROSITE" id="PS00723">
    <property type="entry name" value="POLYPRENYL_SYNTHASE_1"/>
    <property type="match status" value="1"/>
</dbReference>
<comment type="similarity">
    <text evidence="2 6">Belongs to the FPP/GGPP synthase family.</text>
</comment>
<organism evidence="7 8">
    <name type="scientific">Candidatus Anaerobiospirillum pullicola</name>
    <dbReference type="NCBI Taxonomy" id="2838451"/>
    <lineage>
        <taxon>Bacteria</taxon>
        <taxon>Pseudomonadati</taxon>
        <taxon>Pseudomonadota</taxon>
        <taxon>Gammaproteobacteria</taxon>
        <taxon>Aeromonadales</taxon>
        <taxon>Succinivibrionaceae</taxon>
        <taxon>Anaerobiospirillum</taxon>
    </lineage>
</organism>
<dbReference type="Pfam" id="PF00348">
    <property type="entry name" value="polyprenyl_synt"/>
    <property type="match status" value="1"/>
</dbReference>
<keyword evidence="4" id="KW-0479">Metal-binding</keyword>
<evidence type="ECO:0000256" key="2">
    <source>
        <dbReference type="ARBA" id="ARBA00006706"/>
    </source>
</evidence>
<dbReference type="GO" id="GO:0046872">
    <property type="term" value="F:metal ion binding"/>
    <property type="evidence" value="ECO:0007669"/>
    <property type="project" value="UniProtKB-KW"/>
</dbReference>
<dbReference type="InterPro" id="IPR033749">
    <property type="entry name" value="Polyprenyl_synt_CS"/>
</dbReference>
<dbReference type="GO" id="GO:0004659">
    <property type="term" value="F:prenyltransferase activity"/>
    <property type="evidence" value="ECO:0007669"/>
    <property type="project" value="InterPro"/>
</dbReference>
<evidence type="ECO:0000256" key="4">
    <source>
        <dbReference type="ARBA" id="ARBA00022723"/>
    </source>
</evidence>
<evidence type="ECO:0000256" key="5">
    <source>
        <dbReference type="ARBA" id="ARBA00022842"/>
    </source>
</evidence>
<dbReference type="PANTHER" id="PTHR12001:SF69">
    <property type="entry name" value="ALL TRANS-POLYPRENYL-DIPHOSPHATE SYNTHASE PDSS1"/>
    <property type="match status" value="1"/>
</dbReference>
<proteinExistence type="inferred from homology"/>
<reference evidence="7" key="2">
    <citation type="submission" date="2021-04" db="EMBL/GenBank/DDBJ databases">
        <authorList>
            <person name="Gilroy R."/>
        </authorList>
    </citation>
    <scope>NUCLEOTIDE SEQUENCE</scope>
    <source>
        <strain evidence="7">378</strain>
    </source>
</reference>
<protein>
    <submittedName>
        <fullName evidence="7">Polyprenyl synthetase family protein</fullName>
    </submittedName>
</protein>
<dbReference type="SFLD" id="SFLDS00005">
    <property type="entry name" value="Isoprenoid_Synthase_Type_I"/>
    <property type="match status" value="1"/>
</dbReference>
<dbReference type="InterPro" id="IPR000092">
    <property type="entry name" value="Polyprenyl_synt"/>
</dbReference>
<dbReference type="Gene3D" id="1.10.600.10">
    <property type="entry name" value="Farnesyl Diphosphate Synthase"/>
    <property type="match status" value="1"/>
</dbReference>
<keyword evidence="3 6" id="KW-0808">Transferase</keyword>
<name>A0A948TF96_9GAMM</name>
<dbReference type="EMBL" id="JAHLFE010000044">
    <property type="protein sequence ID" value="MBU3843692.1"/>
    <property type="molecule type" value="Genomic_DNA"/>
</dbReference>
<dbReference type="AlphaFoldDB" id="A0A948TF96"/>
<comment type="caution">
    <text evidence="7">The sequence shown here is derived from an EMBL/GenBank/DDBJ whole genome shotgun (WGS) entry which is preliminary data.</text>
</comment>
<reference evidence="7" key="1">
    <citation type="journal article" date="2021" name="PeerJ">
        <title>Extensive microbial diversity within the chicken gut microbiome revealed by metagenomics and culture.</title>
        <authorList>
            <person name="Gilroy R."/>
            <person name="Ravi A."/>
            <person name="Getino M."/>
            <person name="Pursley I."/>
            <person name="Horton D.L."/>
            <person name="Alikhan N.F."/>
            <person name="Baker D."/>
            <person name="Gharbi K."/>
            <person name="Hall N."/>
            <person name="Watson M."/>
            <person name="Adriaenssens E.M."/>
            <person name="Foster-Nyarko E."/>
            <person name="Jarju S."/>
            <person name="Secka A."/>
            <person name="Antonio M."/>
            <person name="Oren A."/>
            <person name="Chaudhuri R.R."/>
            <person name="La Ragione R."/>
            <person name="Hildebrand F."/>
            <person name="Pallen M.J."/>
        </authorList>
    </citation>
    <scope>NUCLEOTIDE SEQUENCE</scope>
    <source>
        <strain evidence="7">378</strain>
    </source>
</reference>
<dbReference type="PANTHER" id="PTHR12001">
    <property type="entry name" value="GERANYLGERANYL PYROPHOSPHATE SYNTHASE"/>
    <property type="match status" value="1"/>
</dbReference>
<evidence type="ECO:0000256" key="6">
    <source>
        <dbReference type="RuleBase" id="RU004466"/>
    </source>
</evidence>
<evidence type="ECO:0000256" key="3">
    <source>
        <dbReference type="ARBA" id="ARBA00022679"/>
    </source>
</evidence>
<dbReference type="InterPro" id="IPR008949">
    <property type="entry name" value="Isoprenoid_synthase_dom_sf"/>
</dbReference>
<evidence type="ECO:0000256" key="1">
    <source>
        <dbReference type="ARBA" id="ARBA00001946"/>
    </source>
</evidence>
<accession>A0A948TF96</accession>
<evidence type="ECO:0000313" key="8">
    <source>
        <dbReference type="Proteomes" id="UP000733611"/>
    </source>
</evidence>
<comment type="cofactor">
    <cofactor evidence="1">
        <name>Mg(2+)</name>
        <dbReference type="ChEBI" id="CHEBI:18420"/>
    </cofactor>
</comment>
<dbReference type="GO" id="GO:0008299">
    <property type="term" value="P:isoprenoid biosynthetic process"/>
    <property type="evidence" value="ECO:0007669"/>
    <property type="project" value="InterPro"/>
</dbReference>
<dbReference type="CDD" id="cd00685">
    <property type="entry name" value="Trans_IPPS_HT"/>
    <property type="match status" value="1"/>
</dbReference>
<sequence>MASHSISPSALEPNAPLTSAAASTTATLLTSSMSKVEQLLMETYTQHSLETQVNALCMHVIEAGGKRMRPRLVLLSALALPHFDVAQDLDNICHIAAAIELLHTATLVHDDVIDKAPLRRGKPTLNETAGNHAAVLAGDYLFTRCFNLLQRPRNFDVIEELNRTLSQLVVGELYQLEHEGDVNLSLDVYYETIYHKTGVLFELAASAPALIVEGMEQYQAPLKEFGRQLGISFQIKDDMLDYSADSSTLGKDAGTDLNDQRITLPVLMALKAYERDAHKQEQLLAAIKTADLEAVRAAIAETHALEQCERQAQQACAAAISALEVFPPSAAKDELIALCHKAVNRSH</sequence>